<dbReference type="GO" id="GO:0046100">
    <property type="term" value="P:hypoxanthine metabolic process"/>
    <property type="evidence" value="ECO:0007669"/>
    <property type="project" value="TreeGrafter"/>
</dbReference>
<dbReference type="InterPro" id="IPR050408">
    <property type="entry name" value="HGPRT"/>
</dbReference>
<dbReference type="SUPFAM" id="SSF53271">
    <property type="entry name" value="PRTase-like"/>
    <property type="match status" value="1"/>
</dbReference>
<keyword evidence="2" id="KW-0808">Transferase</keyword>
<protein>
    <submittedName>
        <fullName evidence="2">Hypoxanthine-guanine phosphoribosyltransferase</fullName>
        <ecNumber evidence="2">2.4.2.8</ecNumber>
    </submittedName>
</protein>
<organism evidence="2">
    <name type="scientific">bioreactor metagenome</name>
    <dbReference type="NCBI Taxonomy" id="1076179"/>
    <lineage>
        <taxon>unclassified sequences</taxon>
        <taxon>metagenomes</taxon>
        <taxon>ecological metagenomes</taxon>
    </lineage>
</organism>
<evidence type="ECO:0000313" key="2">
    <source>
        <dbReference type="EMBL" id="MPM67258.1"/>
    </source>
</evidence>
<gene>
    <name evidence="2" type="primary">hpt_30</name>
    <name evidence="2" type="ORF">SDC9_114180</name>
</gene>
<accession>A0A645BQ70</accession>
<dbReference type="CDD" id="cd06223">
    <property type="entry name" value="PRTases_typeI"/>
    <property type="match status" value="1"/>
</dbReference>
<comment type="caution">
    <text evidence="2">The sequence shown here is derived from an EMBL/GenBank/DDBJ whole genome shotgun (WGS) entry which is preliminary data.</text>
</comment>
<dbReference type="GO" id="GO:0032264">
    <property type="term" value="P:IMP salvage"/>
    <property type="evidence" value="ECO:0007669"/>
    <property type="project" value="TreeGrafter"/>
</dbReference>
<keyword evidence="2" id="KW-0328">Glycosyltransferase</keyword>
<dbReference type="EMBL" id="VSSQ01021584">
    <property type="protein sequence ID" value="MPM67258.1"/>
    <property type="molecule type" value="Genomic_DNA"/>
</dbReference>
<sequence>MKILYTRDRIAARVTEMGAEITEFYRGCDLTVVALMTGGLYFAADLTRAIKLSSLKLDSVAIASYQDDRSSEKLNFRSHLKLDPTGRDILIVDEVLDTGITLRGVRDFLLAHGANRVRSAVMVEKDILRPKRGLESADWVGFYTGPHYLVGYGLDSEELYRNLPYIATLDN</sequence>
<dbReference type="GO" id="GO:0032263">
    <property type="term" value="P:GMP salvage"/>
    <property type="evidence" value="ECO:0007669"/>
    <property type="project" value="TreeGrafter"/>
</dbReference>
<feature type="domain" description="Phosphoribosyltransferase" evidence="1">
    <location>
        <begin position="5"/>
        <end position="131"/>
    </location>
</feature>
<dbReference type="Pfam" id="PF00156">
    <property type="entry name" value="Pribosyltran"/>
    <property type="match status" value="1"/>
</dbReference>
<dbReference type="GO" id="GO:0006178">
    <property type="term" value="P:guanine salvage"/>
    <property type="evidence" value="ECO:0007669"/>
    <property type="project" value="TreeGrafter"/>
</dbReference>
<reference evidence="2" key="1">
    <citation type="submission" date="2019-08" db="EMBL/GenBank/DDBJ databases">
        <authorList>
            <person name="Kucharzyk K."/>
            <person name="Murdoch R.W."/>
            <person name="Higgins S."/>
            <person name="Loffler F."/>
        </authorList>
    </citation>
    <scope>NUCLEOTIDE SEQUENCE</scope>
</reference>
<dbReference type="Gene3D" id="3.40.50.2020">
    <property type="match status" value="1"/>
</dbReference>
<dbReference type="GO" id="GO:0005829">
    <property type="term" value="C:cytosol"/>
    <property type="evidence" value="ECO:0007669"/>
    <property type="project" value="TreeGrafter"/>
</dbReference>
<name>A0A645BQ70_9ZZZZ</name>
<evidence type="ECO:0000259" key="1">
    <source>
        <dbReference type="Pfam" id="PF00156"/>
    </source>
</evidence>
<dbReference type="GO" id="GO:0004422">
    <property type="term" value="F:hypoxanthine phosphoribosyltransferase activity"/>
    <property type="evidence" value="ECO:0007669"/>
    <property type="project" value="TreeGrafter"/>
</dbReference>
<proteinExistence type="predicted"/>
<dbReference type="AlphaFoldDB" id="A0A645BQ70"/>
<dbReference type="PANTHER" id="PTHR43340:SF1">
    <property type="entry name" value="HYPOXANTHINE PHOSPHORIBOSYLTRANSFERASE"/>
    <property type="match status" value="1"/>
</dbReference>
<dbReference type="EC" id="2.4.2.8" evidence="2"/>
<dbReference type="InterPro" id="IPR029057">
    <property type="entry name" value="PRTase-like"/>
</dbReference>
<dbReference type="InterPro" id="IPR000836">
    <property type="entry name" value="PRTase_dom"/>
</dbReference>
<dbReference type="GO" id="GO:0000287">
    <property type="term" value="F:magnesium ion binding"/>
    <property type="evidence" value="ECO:0007669"/>
    <property type="project" value="TreeGrafter"/>
</dbReference>
<dbReference type="PANTHER" id="PTHR43340">
    <property type="entry name" value="HYPOXANTHINE-GUANINE PHOSPHORIBOSYLTRANSFERASE"/>
    <property type="match status" value="1"/>
</dbReference>